<evidence type="ECO:0000256" key="1">
    <source>
        <dbReference type="ARBA" id="ARBA00004508"/>
    </source>
</evidence>
<dbReference type="SUPFAM" id="SSF144232">
    <property type="entry name" value="HIT/MYND zinc finger-like"/>
    <property type="match status" value="1"/>
</dbReference>
<evidence type="ECO:0000256" key="13">
    <source>
        <dbReference type="ARBA" id="ARBA00023136"/>
    </source>
</evidence>
<feature type="domain" description="MYND-type" evidence="18">
    <location>
        <begin position="384"/>
        <end position="423"/>
    </location>
</feature>
<dbReference type="PANTHER" id="PTHR32523:SF8">
    <property type="entry name" value="DOLICHOL KINASE"/>
    <property type="match status" value="1"/>
</dbReference>
<keyword evidence="11" id="KW-0809">Transit peptide</keyword>
<dbReference type="PROSITE" id="PS01360">
    <property type="entry name" value="ZF_MYND_1"/>
    <property type="match status" value="1"/>
</dbReference>
<accession>A0A835YK93</accession>
<protein>
    <recommendedName>
        <fullName evidence="15">phytol kinase</fullName>
        <ecNumber evidence="15">2.7.1.182</ecNumber>
    </recommendedName>
</protein>
<comment type="pathway">
    <text evidence="14">Cofactor biosynthesis; tocopherol biosynthesis.</text>
</comment>
<evidence type="ECO:0000256" key="4">
    <source>
        <dbReference type="ARBA" id="ARBA00022640"/>
    </source>
</evidence>
<keyword evidence="3" id="KW-0150">Chloroplast</keyword>
<dbReference type="InterPro" id="IPR039606">
    <property type="entry name" value="Phytol/farnesol_kinase"/>
</dbReference>
<dbReference type="Proteomes" id="UP000612055">
    <property type="component" value="Unassembled WGS sequence"/>
</dbReference>
<dbReference type="GO" id="GO:0008270">
    <property type="term" value="F:zinc ion binding"/>
    <property type="evidence" value="ECO:0007669"/>
    <property type="project" value="UniProtKB-KW"/>
</dbReference>
<keyword evidence="12" id="KW-1133">Transmembrane helix</keyword>
<comment type="subcellular location">
    <subcellularLocation>
        <location evidence="1">Plastid</location>
        <location evidence="1">Chloroplast membrane</location>
        <topology evidence="1">Multi-pass membrane protein</topology>
    </subcellularLocation>
</comment>
<keyword evidence="9" id="KW-0418">Kinase</keyword>
<evidence type="ECO:0000256" key="16">
    <source>
        <dbReference type="ARBA" id="ARBA00048889"/>
    </source>
</evidence>
<organism evidence="19 20">
    <name type="scientific">Edaphochlamys debaryana</name>
    <dbReference type="NCBI Taxonomy" id="47281"/>
    <lineage>
        <taxon>Eukaryota</taxon>
        <taxon>Viridiplantae</taxon>
        <taxon>Chlorophyta</taxon>
        <taxon>core chlorophytes</taxon>
        <taxon>Chlorophyceae</taxon>
        <taxon>CS clade</taxon>
        <taxon>Chlamydomonadales</taxon>
        <taxon>Chlamydomonadales incertae sedis</taxon>
        <taxon>Edaphochlamys</taxon>
    </lineage>
</organism>
<name>A0A835YK93_9CHLO</name>
<keyword evidence="7" id="KW-0479">Metal-binding</keyword>
<comment type="caution">
    <text evidence="19">The sequence shown here is derived from an EMBL/GenBank/DDBJ whole genome shotgun (WGS) entry which is preliminary data.</text>
</comment>
<evidence type="ECO:0000313" key="19">
    <source>
        <dbReference type="EMBL" id="KAG2500120.1"/>
    </source>
</evidence>
<keyword evidence="20" id="KW-1185">Reference proteome</keyword>
<dbReference type="Pfam" id="PF01753">
    <property type="entry name" value="zf-MYND"/>
    <property type="match status" value="1"/>
</dbReference>
<evidence type="ECO:0000256" key="8">
    <source>
        <dbReference type="ARBA" id="ARBA00022771"/>
    </source>
</evidence>
<evidence type="ECO:0000256" key="12">
    <source>
        <dbReference type="ARBA" id="ARBA00022989"/>
    </source>
</evidence>
<evidence type="ECO:0000256" key="6">
    <source>
        <dbReference type="ARBA" id="ARBA00022692"/>
    </source>
</evidence>
<evidence type="ECO:0000259" key="18">
    <source>
        <dbReference type="PROSITE" id="PS50865"/>
    </source>
</evidence>
<evidence type="ECO:0000256" key="17">
    <source>
        <dbReference type="PROSITE-ProRule" id="PRU00134"/>
    </source>
</evidence>
<dbReference type="EMBL" id="JAEHOE010000004">
    <property type="protein sequence ID" value="KAG2500120.1"/>
    <property type="molecule type" value="Genomic_DNA"/>
</dbReference>
<evidence type="ECO:0000313" key="20">
    <source>
        <dbReference type="Proteomes" id="UP000612055"/>
    </source>
</evidence>
<dbReference type="GO" id="GO:0010276">
    <property type="term" value="F:phytol kinase activity"/>
    <property type="evidence" value="ECO:0007669"/>
    <property type="project" value="UniProtKB-EC"/>
</dbReference>
<evidence type="ECO:0000256" key="14">
    <source>
        <dbReference type="ARBA" id="ARBA00024015"/>
    </source>
</evidence>
<keyword evidence="13" id="KW-0472">Membrane</keyword>
<evidence type="ECO:0000256" key="15">
    <source>
        <dbReference type="ARBA" id="ARBA00039024"/>
    </source>
</evidence>
<evidence type="ECO:0000256" key="11">
    <source>
        <dbReference type="ARBA" id="ARBA00022946"/>
    </source>
</evidence>
<dbReference type="OrthoDB" id="550075at2759"/>
<evidence type="ECO:0000256" key="7">
    <source>
        <dbReference type="ARBA" id="ARBA00022723"/>
    </source>
</evidence>
<gene>
    <name evidence="19" type="ORF">HYH03_001702</name>
</gene>
<dbReference type="PROSITE" id="PS50865">
    <property type="entry name" value="ZF_MYND_2"/>
    <property type="match status" value="1"/>
</dbReference>
<dbReference type="Gene3D" id="6.10.140.2220">
    <property type="match status" value="1"/>
</dbReference>
<dbReference type="GO" id="GO:0009507">
    <property type="term" value="C:chloroplast"/>
    <property type="evidence" value="ECO:0007669"/>
    <property type="project" value="UniProtKB-SubCell"/>
</dbReference>
<keyword evidence="10" id="KW-0862">Zinc</keyword>
<keyword evidence="6" id="KW-0812">Transmembrane</keyword>
<evidence type="ECO:0000256" key="2">
    <source>
        <dbReference type="ARBA" id="ARBA00010794"/>
    </source>
</evidence>
<keyword evidence="4" id="KW-0934">Plastid</keyword>
<dbReference type="AlphaFoldDB" id="A0A835YK93"/>
<comment type="catalytic activity">
    <reaction evidence="16">
        <text>phytol + CTP = phytyl phosphate + CDP + H(+)</text>
        <dbReference type="Rhea" id="RHEA:38055"/>
        <dbReference type="ChEBI" id="CHEBI:15378"/>
        <dbReference type="ChEBI" id="CHEBI:17327"/>
        <dbReference type="ChEBI" id="CHEBI:37563"/>
        <dbReference type="ChEBI" id="CHEBI:58069"/>
        <dbReference type="ChEBI" id="CHEBI:75483"/>
        <dbReference type="EC" id="2.7.1.182"/>
    </reaction>
</comment>
<evidence type="ECO:0000256" key="5">
    <source>
        <dbReference type="ARBA" id="ARBA00022679"/>
    </source>
</evidence>
<dbReference type="GO" id="GO:0016020">
    <property type="term" value="C:membrane"/>
    <property type="evidence" value="ECO:0007669"/>
    <property type="project" value="UniProtKB-SubCell"/>
</dbReference>
<evidence type="ECO:0000256" key="10">
    <source>
        <dbReference type="ARBA" id="ARBA00022833"/>
    </source>
</evidence>
<proteinExistence type="inferred from homology"/>
<sequence length="447" mass="48577">MEEAAELSVGTLAEAAAFARRISYAQYLTSGLAGIDTRVSALKAVEAAPFVYRFTGARFFWTDAATQQELSEAEAQRRMRRAERSRDARSSDLESSLEIADGVDPQAYDSLTADELALILFVLRCIRLFGGYKTGFELGRRLYATLAVRRRIQEVLLPALAAMDVGEPHHMTAPQWETVWIETLSNDMFYTLRAEPQGSQSHAVAAASLLSIARRLPSLVPDRAMSYRVPLDVDMEMGLHDELARPGPFARHLAPPPLGAAPAVTLDPWRGSDQGNSFAVAIGSWIRAHALLHRPLRQRPAGLTLGAVRALVAQAREAGKRVKRQHLEPLVKQKTSLPMAAVKASLEHMAGLPDSTPLQQPVAVSRTQLQQAAAVAAAATERGCDGCGRCFTKYFNCGGCRQRRYCSRACQVADWRGGHKAACKQMAEEAAEATGEAKAKGGAERGT</sequence>
<dbReference type="PANTHER" id="PTHR32523">
    <property type="entry name" value="PHYTOL KINASE 1, CHLOROPLASTIC"/>
    <property type="match status" value="1"/>
</dbReference>
<keyword evidence="8 17" id="KW-0863">Zinc-finger</keyword>
<reference evidence="19" key="1">
    <citation type="journal article" date="2020" name="bioRxiv">
        <title>Comparative genomics of Chlamydomonas.</title>
        <authorList>
            <person name="Craig R.J."/>
            <person name="Hasan A.R."/>
            <person name="Ness R.W."/>
            <person name="Keightley P.D."/>
        </authorList>
    </citation>
    <scope>NUCLEOTIDE SEQUENCE</scope>
    <source>
        <strain evidence="19">CCAP 11/70</strain>
    </source>
</reference>
<keyword evidence="5" id="KW-0808">Transferase</keyword>
<dbReference type="InterPro" id="IPR002893">
    <property type="entry name" value="Znf_MYND"/>
</dbReference>
<dbReference type="EC" id="2.7.1.182" evidence="15"/>
<evidence type="ECO:0000256" key="9">
    <source>
        <dbReference type="ARBA" id="ARBA00022777"/>
    </source>
</evidence>
<comment type="similarity">
    <text evidence="2">Belongs to the polyprenol kinase family.</text>
</comment>
<evidence type="ECO:0000256" key="3">
    <source>
        <dbReference type="ARBA" id="ARBA00022528"/>
    </source>
</evidence>